<protein>
    <submittedName>
        <fullName evidence="1">MmcQ/YjbR family DNA-binding protein</fullName>
    </submittedName>
</protein>
<keyword evidence="2" id="KW-1185">Reference proteome</keyword>
<proteinExistence type="predicted"/>
<keyword evidence="1" id="KW-0238">DNA-binding</keyword>
<organism evidence="1 2">
    <name type="scientific">Nonomuraea purpurea</name>
    <dbReference type="NCBI Taxonomy" id="1849276"/>
    <lineage>
        <taxon>Bacteria</taxon>
        <taxon>Bacillati</taxon>
        <taxon>Actinomycetota</taxon>
        <taxon>Actinomycetes</taxon>
        <taxon>Streptosporangiales</taxon>
        <taxon>Streptosporangiaceae</taxon>
        <taxon>Nonomuraea</taxon>
    </lineage>
</organism>
<dbReference type="EMBL" id="JBHSBI010000003">
    <property type="protein sequence ID" value="MFC4007141.1"/>
    <property type="molecule type" value="Genomic_DNA"/>
</dbReference>
<accession>A0ABV8FZJ6</accession>
<evidence type="ECO:0000313" key="2">
    <source>
        <dbReference type="Proteomes" id="UP001595851"/>
    </source>
</evidence>
<name>A0ABV8FZJ6_9ACTN</name>
<dbReference type="InterPro" id="IPR038056">
    <property type="entry name" value="YjbR-like_sf"/>
</dbReference>
<reference evidence="2" key="1">
    <citation type="journal article" date="2019" name="Int. J. Syst. Evol. Microbiol.">
        <title>The Global Catalogue of Microorganisms (GCM) 10K type strain sequencing project: providing services to taxonomists for standard genome sequencing and annotation.</title>
        <authorList>
            <consortium name="The Broad Institute Genomics Platform"/>
            <consortium name="The Broad Institute Genome Sequencing Center for Infectious Disease"/>
            <person name="Wu L."/>
            <person name="Ma J."/>
        </authorList>
    </citation>
    <scope>NUCLEOTIDE SEQUENCE [LARGE SCALE GENOMIC DNA]</scope>
    <source>
        <strain evidence="2">TBRC 1276</strain>
    </source>
</reference>
<gene>
    <name evidence="1" type="ORF">ACFOY2_07915</name>
</gene>
<dbReference type="SUPFAM" id="SSF142906">
    <property type="entry name" value="YjbR-like"/>
    <property type="match status" value="1"/>
</dbReference>
<evidence type="ECO:0000313" key="1">
    <source>
        <dbReference type="EMBL" id="MFC4007141.1"/>
    </source>
</evidence>
<dbReference type="Pfam" id="PF04237">
    <property type="entry name" value="YjbR"/>
    <property type="match status" value="1"/>
</dbReference>
<dbReference type="RefSeq" id="WP_379527269.1">
    <property type="nucleotide sequence ID" value="NZ_JBHSBI010000003.1"/>
</dbReference>
<dbReference type="GO" id="GO:0003677">
    <property type="term" value="F:DNA binding"/>
    <property type="evidence" value="ECO:0007669"/>
    <property type="project" value="UniProtKB-KW"/>
</dbReference>
<dbReference type="Proteomes" id="UP001595851">
    <property type="component" value="Unassembled WGS sequence"/>
</dbReference>
<dbReference type="InterPro" id="IPR058532">
    <property type="entry name" value="YjbR/MT2646/Rv2570-like"/>
</dbReference>
<comment type="caution">
    <text evidence="1">The sequence shown here is derived from an EMBL/GenBank/DDBJ whole genome shotgun (WGS) entry which is preliminary data.</text>
</comment>
<sequence>MVTVEDVRQFARTLPRTSEHLIRDRVKFRIGKIVYVAFSREETLMGFAFPKEEREALVAAEPEKFLMPGESDLRFNWVVVRLAAIDVTEMRELVLEAWRMCVPKKVRREQELAAGP</sequence>
<dbReference type="Gene3D" id="3.90.1150.30">
    <property type="match status" value="1"/>
</dbReference>